<dbReference type="Proteomes" id="UP001234178">
    <property type="component" value="Unassembled WGS sequence"/>
</dbReference>
<evidence type="ECO:0000313" key="2">
    <source>
        <dbReference type="EMBL" id="KAK4027441.1"/>
    </source>
</evidence>
<accession>A0ABR0AQP2</accession>
<sequence length="124" mass="14054">MAVWLRRSNPAFNSFSPDVRVYHARPDSSARKPPKGQQERGGVQVVRHLEVYRSAHQTYKYYSPSLLSSPTNSRQDRSEVINSGIRESGSVILKTMNWESAHEWNVWLGAVTLAIKTILDNAVD</sequence>
<keyword evidence="3" id="KW-1185">Reference proteome</keyword>
<evidence type="ECO:0000313" key="3">
    <source>
        <dbReference type="Proteomes" id="UP001234178"/>
    </source>
</evidence>
<proteinExistence type="predicted"/>
<comment type="caution">
    <text evidence="2">The sequence shown here is derived from an EMBL/GenBank/DDBJ whole genome shotgun (WGS) entry which is preliminary data.</text>
</comment>
<dbReference type="EMBL" id="JAOYFB010000038">
    <property type="protein sequence ID" value="KAK4027441.1"/>
    <property type="molecule type" value="Genomic_DNA"/>
</dbReference>
<protein>
    <submittedName>
        <fullName evidence="2">Uncharacterized protein</fullName>
    </submittedName>
</protein>
<organism evidence="2 3">
    <name type="scientific">Daphnia magna</name>
    <dbReference type="NCBI Taxonomy" id="35525"/>
    <lineage>
        <taxon>Eukaryota</taxon>
        <taxon>Metazoa</taxon>
        <taxon>Ecdysozoa</taxon>
        <taxon>Arthropoda</taxon>
        <taxon>Crustacea</taxon>
        <taxon>Branchiopoda</taxon>
        <taxon>Diplostraca</taxon>
        <taxon>Cladocera</taxon>
        <taxon>Anomopoda</taxon>
        <taxon>Daphniidae</taxon>
        <taxon>Daphnia</taxon>
    </lineage>
</organism>
<evidence type="ECO:0000256" key="1">
    <source>
        <dbReference type="SAM" id="MobiDB-lite"/>
    </source>
</evidence>
<gene>
    <name evidence="2" type="ORF">OUZ56_016487</name>
</gene>
<reference evidence="2 3" key="1">
    <citation type="journal article" date="2023" name="Nucleic Acids Res.">
        <title>The hologenome of Daphnia magna reveals possible DNA methylation and microbiome-mediated evolution of the host genome.</title>
        <authorList>
            <person name="Chaturvedi A."/>
            <person name="Li X."/>
            <person name="Dhandapani V."/>
            <person name="Marshall H."/>
            <person name="Kissane S."/>
            <person name="Cuenca-Cambronero M."/>
            <person name="Asole G."/>
            <person name="Calvet F."/>
            <person name="Ruiz-Romero M."/>
            <person name="Marangio P."/>
            <person name="Guigo R."/>
            <person name="Rago D."/>
            <person name="Mirbahai L."/>
            <person name="Eastwood N."/>
            <person name="Colbourne J.K."/>
            <person name="Zhou J."/>
            <person name="Mallon E."/>
            <person name="Orsini L."/>
        </authorList>
    </citation>
    <scope>NUCLEOTIDE SEQUENCE [LARGE SCALE GENOMIC DNA]</scope>
    <source>
        <strain evidence="2">LRV0_1</strain>
    </source>
</reference>
<feature type="region of interest" description="Disordered" evidence="1">
    <location>
        <begin position="23"/>
        <end position="43"/>
    </location>
</feature>
<name>A0ABR0AQP2_9CRUS</name>